<dbReference type="InterPro" id="IPR005845">
    <property type="entry name" value="A-D-PHexomutase_a/b/a-II"/>
</dbReference>
<dbReference type="SUPFAM" id="SSF53738">
    <property type="entry name" value="Phosphoglucomutase, first 3 domains"/>
    <property type="match status" value="3"/>
</dbReference>
<dbReference type="AlphaFoldDB" id="A0A1G7NR04"/>
<name>A0A1G7NR04_9PROT</name>
<dbReference type="Pfam" id="PF02878">
    <property type="entry name" value="PGM_PMM_I"/>
    <property type="match status" value="1"/>
</dbReference>
<evidence type="ECO:0000256" key="3">
    <source>
        <dbReference type="ARBA" id="ARBA00022553"/>
    </source>
</evidence>
<dbReference type="Pfam" id="PF02880">
    <property type="entry name" value="PGM_PMM_III"/>
    <property type="match status" value="1"/>
</dbReference>
<feature type="domain" description="Alpha-D-phosphohexomutase C-terminal" evidence="8">
    <location>
        <begin position="379"/>
        <end position="454"/>
    </location>
</feature>
<dbReference type="InterPro" id="IPR005843">
    <property type="entry name" value="A-D-PHexomutase_C"/>
</dbReference>
<keyword evidence="6" id="KW-0413">Isomerase</keyword>
<dbReference type="InterPro" id="IPR036900">
    <property type="entry name" value="A-D-PHexomutase_C_sf"/>
</dbReference>
<keyword evidence="4 7" id="KW-0479">Metal-binding</keyword>
<proteinExistence type="inferred from homology"/>
<dbReference type="InterPro" id="IPR005846">
    <property type="entry name" value="A-D-PHexomutase_a/b/a-III"/>
</dbReference>
<keyword evidence="5 7" id="KW-0460">Magnesium</keyword>
<dbReference type="GO" id="GO:0005975">
    <property type="term" value="P:carbohydrate metabolic process"/>
    <property type="evidence" value="ECO:0007669"/>
    <property type="project" value="InterPro"/>
</dbReference>
<evidence type="ECO:0000256" key="5">
    <source>
        <dbReference type="ARBA" id="ARBA00022842"/>
    </source>
</evidence>
<keyword evidence="13" id="KW-1185">Reference proteome</keyword>
<dbReference type="InterPro" id="IPR016066">
    <property type="entry name" value="A-D-PHexomutase_CS"/>
</dbReference>
<dbReference type="RefSeq" id="WP_218119113.1">
    <property type="nucleotide sequence ID" value="NZ_FNCE01000002.1"/>
</dbReference>
<dbReference type="EMBL" id="FNCE01000002">
    <property type="protein sequence ID" value="SDF75729.1"/>
    <property type="molecule type" value="Genomic_DNA"/>
</dbReference>
<dbReference type="InterPro" id="IPR005841">
    <property type="entry name" value="Alpha-D-phosphohexomutase_SF"/>
</dbReference>
<comment type="cofactor">
    <cofactor evidence="1">
        <name>Mg(2+)</name>
        <dbReference type="ChEBI" id="CHEBI:18420"/>
    </cofactor>
</comment>
<organism evidence="12 13">
    <name type="scientific">Limimonas halophila</name>
    <dbReference type="NCBI Taxonomy" id="1082479"/>
    <lineage>
        <taxon>Bacteria</taxon>
        <taxon>Pseudomonadati</taxon>
        <taxon>Pseudomonadota</taxon>
        <taxon>Alphaproteobacteria</taxon>
        <taxon>Rhodospirillales</taxon>
        <taxon>Rhodovibrionaceae</taxon>
        <taxon>Limimonas</taxon>
    </lineage>
</organism>
<comment type="similarity">
    <text evidence="2 7">Belongs to the phosphohexose mutase family.</text>
</comment>
<dbReference type="Proteomes" id="UP000199415">
    <property type="component" value="Unassembled WGS sequence"/>
</dbReference>
<dbReference type="InterPro" id="IPR016055">
    <property type="entry name" value="A-D-PHexomutase_a/b/a-I/II/III"/>
</dbReference>
<evidence type="ECO:0000256" key="4">
    <source>
        <dbReference type="ARBA" id="ARBA00022723"/>
    </source>
</evidence>
<feature type="domain" description="Alpha-D-phosphohexomutase alpha/beta/alpha" evidence="9">
    <location>
        <begin position="18"/>
        <end position="125"/>
    </location>
</feature>
<evidence type="ECO:0000256" key="7">
    <source>
        <dbReference type="RuleBase" id="RU004326"/>
    </source>
</evidence>
<dbReference type="SUPFAM" id="SSF55957">
    <property type="entry name" value="Phosphoglucomutase, C-terminal domain"/>
    <property type="match status" value="1"/>
</dbReference>
<keyword evidence="3" id="KW-0597">Phosphoprotein</keyword>
<dbReference type="PROSITE" id="PS00710">
    <property type="entry name" value="PGM_PMM"/>
    <property type="match status" value="1"/>
</dbReference>
<dbReference type="GO" id="GO:0016868">
    <property type="term" value="F:intramolecular phosphotransferase activity"/>
    <property type="evidence" value="ECO:0007669"/>
    <property type="project" value="InterPro"/>
</dbReference>
<feature type="domain" description="Alpha-D-phosphohexomutase alpha/beta/alpha" evidence="10">
    <location>
        <begin position="163"/>
        <end position="259"/>
    </location>
</feature>
<reference evidence="12 13" key="1">
    <citation type="submission" date="2016-10" db="EMBL/GenBank/DDBJ databases">
        <authorList>
            <person name="de Groot N.N."/>
        </authorList>
    </citation>
    <scope>NUCLEOTIDE SEQUENCE [LARGE SCALE GENOMIC DNA]</scope>
    <source>
        <strain evidence="12 13">DSM 25584</strain>
    </source>
</reference>
<dbReference type="NCBIfam" id="NF046027">
    <property type="entry name" value="PhglucPhmanMutPgmG"/>
    <property type="match status" value="1"/>
</dbReference>
<evidence type="ECO:0000259" key="9">
    <source>
        <dbReference type="Pfam" id="PF02878"/>
    </source>
</evidence>
<evidence type="ECO:0000256" key="1">
    <source>
        <dbReference type="ARBA" id="ARBA00001946"/>
    </source>
</evidence>
<evidence type="ECO:0000313" key="13">
    <source>
        <dbReference type="Proteomes" id="UP000199415"/>
    </source>
</evidence>
<gene>
    <name evidence="12" type="ORF">SAMN05216241_102244</name>
</gene>
<dbReference type="CDD" id="cd03089">
    <property type="entry name" value="PMM_PGM"/>
    <property type="match status" value="1"/>
</dbReference>
<sequence length="469" mass="49797">MNDVNEMGTAHRLDPSILRAYDVRGIVGETLTTGDARALGRAFATTIRREGGARVALGYDGRLSSPDLAAAVADGLCAGGVDVLDIGRGPTPMLYFAVHETEADGGIQVTGSHNPPEHNGFKLMRGLETLHGDAIQELGRIAAEGAYTDGSGQRHAMPVHDRYVARVLADAPGRGGLRVAWDPGNGATGAVLAEVLAGLPGEHHVINGEVDGRFPAHHPDPTVPENLEQLRATVQERGCDLGFAFDGDGDRLGVVDRQGRVLWGDEIMLLIARDILADRPGAPIIADVKASRVLFDGIAEAGGEPVMGRTGHSLVKAEMRRRSAPFAGEMSAHLFFADRWYGFDDGLYAAVRVLDILARTDQDLAAFKDSLPAVANTPEIRIPCDGSRKWAAIAEAEQRLAEAGAQVTAIDGVRVDTADGWWLLRASNTQDVLVARCEGWDADALERLKAAVSDQLTRSGVAVPAELAA</sequence>
<dbReference type="Gene3D" id="3.40.120.10">
    <property type="entry name" value="Alpha-D-Glucose-1,6-Bisphosphate, subunit A, domain 3"/>
    <property type="match status" value="3"/>
</dbReference>
<evidence type="ECO:0000256" key="2">
    <source>
        <dbReference type="ARBA" id="ARBA00010231"/>
    </source>
</evidence>
<evidence type="ECO:0000259" key="8">
    <source>
        <dbReference type="Pfam" id="PF00408"/>
    </source>
</evidence>
<dbReference type="GO" id="GO:0000287">
    <property type="term" value="F:magnesium ion binding"/>
    <property type="evidence" value="ECO:0007669"/>
    <property type="project" value="InterPro"/>
</dbReference>
<feature type="domain" description="Alpha-D-phosphohexomutase alpha/beta/alpha" evidence="11">
    <location>
        <begin position="263"/>
        <end position="370"/>
    </location>
</feature>
<dbReference type="Gene3D" id="3.30.310.50">
    <property type="entry name" value="Alpha-D-phosphohexomutase, C-terminal domain"/>
    <property type="match status" value="1"/>
</dbReference>
<evidence type="ECO:0000259" key="10">
    <source>
        <dbReference type="Pfam" id="PF02879"/>
    </source>
</evidence>
<dbReference type="PRINTS" id="PR00509">
    <property type="entry name" value="PGMPMM"/>
</dbReference>
<protein>
    <submittedName>
        <fullName evidence="12">Phosphomannomutase</fullName>
    </submittedName>
</protein>
<dbReference type="STRING" id="1082479.SAMN05216241_102244"/>
<accession>A0A1G7NR04</accession>
<dbReference type="PANTHER" id="PTHR43771">
    <property type="entry name" value="PHOSPHOMANNOMUTASE"/>
    <property type="match status" value="1"/>
</dbReference>
<dbReference type="PANTHER" id="PTHR43771:SF2">
    <property type="entry name" value="PHOSPHOMANNOMUTASE_PHOSPHOGLUCOMUTASE"/>
    <property type="match status" value="1"/>
</dbReference>
<dbReference type="Pfam" id="PF02879">
    <property type="entry name" value="PGM_PMM_II"/>
    <property type="match status" value="1"/>
</dbReference>
<evidence type="ECO:0000313" key="12">
    <source>
        <dbReference type="EMBL" id="SDF75729.1"/>
    </source>
</evidence>
<evidence type="ECO:0000259" key="11">
    <source>
        <dbReference type="Pfam" id="PF02880"/>
    </source>
</evidence>
<evidence type="ECO:0000256" key="6">
    <source>
        <dbReference type="ARBA" id="ARBA00023235"/>
    </source>
</evidence>
<dbReference type="Pfam" id="PF00408">
    <property type="entry name" value="PGM_PMM_IV"/>
    <property type="match status" value="1"/>
</dbReference>
<dbReference type="InterPro" id="IPR005844">
    <property type="entry name" value="A-D-PHexomutase_a/b/a-I"/>
</dbReference>